<protein>
    <submittedName>
        <fullName evidence="1">Uncharacterized protein</fullName>
    </submittedName>
</protein>
<dbReference type="HOGENOM" id="CLU_3204670_0_0_10"/>
<dbReference type="PATRIC" id="fig|1228997.3.peg.2006"/>
<gene>
    <name evidence="1" type="ORF">B739_2004</name>
</gene>
<keyword evidence="2" id="KW-1185">Reference proteome</keyword>
<dbReference type="EMBL" id="CP003787">
    <property type="protein sequence ID" value="AFR36586.1"/>
    <property type="molecule type" value="Genomic_DNA"/>
</dbReference>
<accession>J9QTZ6</accession>
<dbReference type="AlphaFoldDB" id="J9QTZ6"/>
<proteinExistence type="predicted"/>
<dbReference type="Proteomes" id="UP000006276">
    <property type="component" value="Chromosome"/>
</dbReference>
<reference evidence="1 2" key="1">
    <citation type="submission" date="2012-09" db="EMBL/GenBank/DDBJ databases">
        <title>Riemerella anatipestifer vaccine strains.</title>
        <authorList>
            <person name="Chun C.A."/>
            <person name="Shu W.M."/>
            <person name="Kang Z.D."/>
            <person name="Jia W.X."/>
        </authorList>
    </citation>
    <scope>NUCLEOTIDE SEQUENCE [LARGE SCALE GENOMIC DNA]</scope>
    <source>
        <strain evidence="1 2">RA-CH-1</strain>
    </source>
</reference>
<dbReference type="KEGG" id="rag:B739_2004"/>
<name>J9QTZ6_RIEAN</name>
<evidence type="ECO:0000313" key="1">
    <source>
        <dbReference type="EMBL" id="AFR36586.1"/>
    </source>
</evidence>
<organism evidence="1 2">
    <name type="scientific">Riemerella anatipestifer RA-CH-1</name>
    <dbReference type="NCBI Taxonomy" id="1228997"/>
    <lineage>
        <taxon>Bacteria</taxon>
        <taxon>Pseudomonadati</taxon>
        <taxon>Bacteroidota</taxon>
        <taxon>Flavobacteriia</taxon>
        <taxon>Flavobacteriales</taxon>
        <taxon>Weeksellaceae</taxon>
        <taxon>Riemerella</taxon>
    </lineage>
</organism>
<sequence>MRAKGIVGAHHKKAKSTFVLLAFCDSDCPKTDPWQMPWDWEGARPK</sequence>
<evidence type="ECO:0000313" key="2">
    <source>
        <dbReference type="Proteomes" id="UP000006276"/>
    </source>
</evidence>